<dbReference type="EMBL" id="JBBPBN010000055">
    <property type="protein sequence ID" value="KAK8990015.1"/>
    <property type="molecule type" value="Genomic_DNA"/>
</dbReference>
<keyword evidence="1" id="KW-1133">Transmembrane helix</keyword>
<evidence type="ECO:0000313" key="2">
    <source>
        <dbReference type="EMBL" id="KAK8990015.1"/>
    </source>
</evidence>
<name>A0ABR2PP94_9ROSI</name>
<organism evidence="2 3">
    <name type="scientific">Hibiscus sabdariffa</name>
    <name type="common">roselle</name>
    <dbReference type="NCBI Taxonomy" id="183260"/>
    <lineage>
        <taxon>Eukaryota</taxon>
        <taxon>Viridiplantae</taxon>
        <taxon>Streptophyta</taxon>
        <taxon>Embryophyta</taxon>
        <taxon>Tracheophyta</taxon>
        <taxon>Spermatophyta</taxon>
        <taxon>Magnoliopsida</taxon>
        <taxon>eudicotyledons</taxon>
        <taxon>Gunneridae</taxon>
        <taxon>Pentapetalae</taxon>
        <taxon>rosids</taxon>
        <taxon>malvids</taxon>
        <taxon>Malvales</taxon>
        <taxon>Malvaceae</taxon>
        <taxon>Malvoideae</taxon>
        <taxon>Hibiscus</taxon>
    </lineage>
</organism>
<dbReference type="Proteomes" id="UP001396334">
    <property type="component" value="Unassembled WGS sequence"/>
</dbReference>
<comment type="caution">
    <text evidence="2">The sequence shown here is derived from an EMBL/GenBank/DDBJ whole genome shotgun (WGS) entry which is preliminary data.</text>
</comment>
<keyword evidence="1" id="KW-0472">Membrane</keyword>
<reference evidence="2 3" key="1">
    <citation type="journal article" date="2024" name="G3 (Bethesda)">
        <title>Genome assembly of Hibiscus sabdariffa L. provides insights into metabolisms of medicinal natural products.</title>
        <authorList>
            <person name="Kim T."/>
        </authorList>
    </citation>
    <scope>NUCLEOTIDE SEQUENCE [LARGE SCALE GENOMIC DNA]</scope>
    <source>
        <strain evidence="2">TK-2024</strain>
        <tissue evidence="2">Old leaves</tissue>
    </source>
</reference>
<protein>
    <submittedName>
        <fullName evidence="2">Uncharacterized protein</fullName>
    </submittedName>
</protein>
<keyword evidence="3" id="KW-1185">Reference proteome</keyword>
<gene>
    <name evidence="2" type="ORF">V6N11_008534</name>
</gene>
<keyword evidence="1" id="KW-0812">Transmembrane</keyword>
<feature type="transmembrane region" description="Helical" evidence="1">
    <location>
        <begin position="106"/>
        <end position="124"/>
    </location>
</feature>
<evidence type="ECO:0000256" key="1">
    <source>
        <dbReference type="SAM" id="Phobius"/>
    </source>
</evidence>
<accession>A0ABR2PP94</accession>
<proteinExistence type="predicted"/>
<sequence length="157" mass="16845">MFTLCFCCQETRETDLGGPNEVLEASGRSLAWGRQEGKEDQGITFVQVRFCGYGSMYKQWGGLVLDGFWMVFGEIAAQIRAFLVSSTGTSLVVSVPIPLWNPCTGTAILVSVLFVIGIGTYILVPVRIGFSIGTIIGVPVRSDTGIGTSFRVPVLAA</sequence>
<evidence type="ECO:0000313" key="3">
    <source>
        <dbReference type="Proteomes" id="UP001396334"/>
    </source>
</evidence>